<dbReference type="CDD" id="cd19531">
    <property type="entry name" value="LCL_NRPS-like"/>
    <property type="match status" value="1"/>
</dbReference>
<dbReference type="Gene3D" id="3.30.559.10">
    <property type="entry name" value="Chloramphenicol acetyltransferase-like domain"/>
    <property type="match status" value="1"/>
</dbReference>
<dbReference type="Proteomes" id="UP001597110">
    <property type="component" value="Unassembled WGS sequence"/>
</dbReference>
<protein>
    <submittedName>
        <fullName evidence="2">Condensation domain-containing protein</fullName>
    </submittedName>
</protein>
<sequence length="314" mass="35051">MQYHDYARWQHATCRRGDEFVGWEFWRDYLADLPEVHALPLDAPRPAEQTHRGAVVHTHVPGPIAKRLSALGQAQGATLFITLHAAFSLLLSRCSGEADIVIGTPIAGRDGHEVESLIGCFVNTLVLRARVDGDRSFEGFLQQCRGELLDAYQHQHVPFEYLVEALKPNRSLQHNPLFQIMFALHNQERTSFALDGAQFTRLKQDSGTSKFDLSLDAIEGKDGIELIWRYATDLFREESVRRMGEAFQTLLASIVEAPGRPMRELSLLSPAVRRELLDFAALPDVAASLPAHLGDAFARIVRSHPDRPALVEGG</sequence>
<reference evidence="3" key="1">
    <citation type="journal article" date="2019" name="Int. J. Syst. Evol. Microbiol.">
        <title>The Global Catalogue of Microorganisms (GCM) 10K type strain sequencing project: providing services to taxonomists for standard genome sequencing and annotation.</title>
        <authorList>
            <consortium name="The Broad Institute Genomics Platform"/>
            <consortium name="The Broad Institute Genome Sequencing Center for Infectious Disease"/>
            <person name="Wu L."/>
            <person name="Ma J."/>
        </authorList>
    </citation>
    <scope>NUCLEOTIDE SEQUENCE [LARGE SCALE GENOMIC DNA]</scope>
    <source>
        <strain evidence="3">CCUG 55585</strain>
    </source>
</reference>
<dbReference type="PANTHER" id="PTHR45527">
    <property type="entry name" value="NONRIBOSOMAL PEPTIDE SYNTHETASE"/>
    <property type="match status" value="1"/>
</dbReference>
<dbReference type="RefSeq" id="WP_386826635.1">
    <property type="nucleotide sequence ID" value="NZ_JBHTIF010000023.1"/>
</dbReference>
<evidence type="ECO:0000313" key="2">
    <source>
        <dbReference type="EMBL" id="MFD0727717.1"/>
    </source>
</evidence>
<dbReference type="Pfam" id="PF00668">
    <property type="entry name" value="Condensation"/>
    <property type="match status" value="1"/>
</dbReference>
<feature type="non-terminal residue" evidence="2">
    <location>
        <position position="1"/>
    </location>
</feature>
<proteinExistence type="predicted"/>
<organism evidence="2 3">
    <name type="scientific">Lysobacter brunescens</name>
    <dbReference type="NCBI Taxonomy" id="262323"/>
    <lineage>
        <taxon>Bacteria</taxon>
        <taxon>Pseudomonadati</taxon>
        <taxon>Pseudomonadota</taxon>
        <taxon>Gammaproteobacteria</taxon>
        <taxon>Lysobacterales</taxon>
        <taxon>Lysobacteraceae</taxon>
        <taxon>Lysobacter</taxon>
    </lineage>
</organism>
<dbReference type="Gene3D" id="3.30.559.30">
    <property type="entry name" value="Nonribosomal peptide synthetase, condensation domain"/>
    <property type="match status" value="1"/>
</dbReference>
<accession>A0ABW2YH70</accession>
<evidence type="ECO:0000259" key="1">
    <source>
        <dbReference type="Pfam" id="PF00668"/>
    </source>
</evidence>
<dbReference type="PANTHER" id="PTHR45527:SF1">
    <property type="entry name" value="FATTY ACID SYNTHASE"/>
    <property type="match status" value="1"/>
</dbReference>
<dbReference type="InterPro" id="IPR001242">
    <property type="entry name" value="Condensation_dom"/>
</dbReference>
<feature type="domain" description="Condensation" evidence="1">
    <location>
        <begin position="2"/>
        <end position="277"/>
    </location>
</feature>
<keyword evidence="3" id="KW-1185">Reference proteome</keyword>
<dbReference type="InterPro" id="IPR023213">
    <property type="entry name" value="CAT-like_dom_sf"/>
</dbReference>
<comment type="caution">
    <text evidence="2">The sequence shown here is derived from an EMBL/GenBank/DDBJ whole genome shotgun (WGS) entry which is preliminary data.</text>
</comment>
<gene>
    <name evidence="2" type="ORF">ACFQ0E_19155</name>
</gene>
<dbReference type="SUPFAM" id="SSF52777">
    <property type="entry name" value="CoA-dependent acyltransferases"/>
    <property type="match status" value="1"/>
</dbReference>
<evidence type="ECO:0000313" key="3">
    <source>
        <dbReference type="Proteomes" id="UP001597110"/>
    </source>
</evidence>
<feature type="non-terminal residue" evidence="2">
    <location>
        <position position="314"/>
    </location>
</feature>
<name>A0ABW2YH70_9GAMM</name>
<dbReference type="EMBL" id="JBHTIF010000023">
    <property type="protein sequence ID" value="MFD0727717.1"/>
    <property type="molecule type" value="Genomic_DNA"/>
</dbReference>